<gene>
    <name evidence="2" type="ORF">AUJ29_01265</name>
</gene>
<evidence type="ECO:0000313" key="2">
    <source>
        <dbReference type="EMBL" id="OIO17408.1"/>
    </source>
</evidence>
<reference evidence="2 3" key="1">
    <citation type="journal article" date="2016" name="Environ. Microbiol.">
        <title>Genomic resolution of a cold subsurface aquifer community provides metabolic insights for novel microbes adapted to high CO concentrations.</title>
        <authorList>
            <person name="Probst A.J."/>
            <person name="Castelle C.J."/>
            <person name="Singh A."/>
            <person name="Brown C.T."/>
            <person name="Anantharaman K."/>
            <person name="Sharon I."/>
            <person name="Hug L.A."/>
            <person name="Burstein D."/>
            <person name="Emerson J.B."/>
            <person name="Thomas B.C."/>
            <person name="Banfield J.F."/>
        </authorList>
    </citation>
    <scope>NUCLEOTIDE SEQUENCE [LARGE SCALE GENOMIC DNA]</scope>
    <source>
        <strain evidence="2">CG1_02_38_13</strain>
    </source>
</reference>
<evidence type="ECO:0008006" key="4">
    <source>
        <dbReference type="Google" id="ProtNLM"/>
    </source>
</evidence>
<name>A0A1J4U0D8_9BACT</name>
<keyword evidence="1" id="KW-0472">Membrane</keyword>
<dbReference type="AlphaFoldDB" id="A0A1J4U0D8"/>
<organism evidence="2 3">
    <name type="scientific">Candidatus Kuenenbacteria bacterium CG1_02_38_13</name>
    <dbReference type="NCBI Taxonomy" id="1805235"/>
    <lineage>
        <taxon>Bacteria</taxon>
        <taxon>Candidatus Kueneniibacteriota</taxon>
    </lineage>
</organism>
<dbReference type="Proteomes" id="UP000182465">
    <property type="component" value="Unassembled WGS sequence"/>
</dbReference>
<dbReference type="EMBL" id="MNVB01000031">
    <property type="protein sequence ID" value="OIO17408.1"/>
    <property type="molecule type" value="Genomic_DNA"/>
</dbReference>
<proteinExistence type="predicted"/>
<protein>
    <recommendedName>
        <fullName evidence="4">DUF5673 domain-containing protein</fullName>
    </recommendedName>
</protein>
<keyword evidence="1" id="KW-0812">Transmembrane</keyword>
<sequence length="161" mass="18970">MMAKNPKKESITWSFKEYEKYERDRGWYLLACIIGASLLVYAILTSNFLFALIIIMVGMVLVIKHHNEPDKIVFEINNQGIKFNKNEYKYSDIENFWIIYQPPEVKNLYINFKFSLKPRLSIPINDESPLAIKTFLRQYLAEDLEQENEPASETLGRLLKL</sequence>
<accession>A0A1J4U0D8</accession>
<evidence type="ECO:0000256" key="1">
    <source>
        <dbReference type="SAM" id="Phobius"/>
    </source>
</evidence>
<comment type="caution">
    <text evidence="2">The sequence shown here is derived from an EMBL/GenBank/DDBJ whole genome shotgun (WGS) entry which is preliminary data.</text>
</comment>
<keyword evidence="1" id="KW-1133">Transmembrane helix</keyword>
<feature type="transmembrane region" description="Helical" evidence="1">
    <location>
        <begin position="26"/>
        <end position="43"/>
    </location>
</feature>
<evidence type="ECO:0000313" key="3">
    <source>
        <dbReference type="Proteomes" id="UP000182465"/>
    </source>
</evidence>